<dbReference type="RefSeq" id="XP_009517974.1">
    <property type="nucleotide sequence ID" value="XM_009519679.1"/>
</dbReference>
<dbReference type="EMBL" id="JH159151">
    <property type="protein sequence ID" value="EGZ30699.1"/>
    <property type="molecule type" value="Genomic_DNA"/>
</dbReference>
<dbReference type="STRING" id="1094619.G4YR19"/>
<proteinExistence type="predicted"/>
<organism evidence="1 2">
    <name type="scientific">Phytophthora sojae (strain P6497)</name>
    <name type="common">Soybean stem and root rot agent</name>
    <name type="synonym">Phytophthora megasperma f. sp. glycines</name>
    <dbReference type="NCBI Taxonomy" id="1094619"/>
    <lineage>
        <taxon>Eukaryota</taxon>
        <taxon>Sar</taxon>
        <taxon>Stramenopiles</taxon>
        <taxon>Oomycota</taxon>
        <taxon>Peronosporomycetes</taxon>
        <taxon>Peronosporales</taxon>
        <taxon>Peronosporaceae</taxon>
        <taxon>Phytophthora</taxon>
    </lineage>
</organism>
<dbReference type="OMA" id="CCTRNTR"/>
<name>G4YR19_PHYSP</name>
<keyword evidence="2" id="KW-1185">Reference proteome</keyword>
<dbReference type="GeneID" id="20652182"/>
<sequence>EESVLRTYSNIHPQNTTRAYTNKQHEFKQWCDNKGAAFNDLTRHTVTGPKVHLFLEECVIGREKRRKDRDGRCEKIAKSSQKRLKINNYPSPRDDAVTSLLKSTEYEEDDRRRKNFADRGADTMLDGYTTTEQIQKIARFY</sequence>
<evidence type="ECO:0000313" key="2">
    <source>
        <dbReference type="Proteomes" id="UP000002640"/>
    </source>
</evidence>
<reference evidence="1 2" key="1">
    <citation type="journal article" date="2006" name="Science">
        <title>Phytophthora genome sequences uncover evolutionary origins and mechanisms of pathogenesis.</title>
        <authorList>
            <person name="Tyler B.M."/>
            <person name="Tripathy S."/>
            <person name="Zhang X."/>
            <person name="Dehal P."/>
            <person name="Jiang R.H."/>
            <person name="Aerts A."/>
            <person name="Arredondo F.D."/>
            <person name="Baxter L."/>
            <person name="Bensasson D."/>
            <person name="Beynon J.L."/>
            <person name="Chapman J."/>
            <person name="Damasceno C.M."/>
            <person name="Dorrance A.E."/>
            <person name="Dou D."/>
            <person name="Dickerman A.W."/>
            <person name="Dubchak I.L."/>
            <person name="Garbelotto M."/>
            <person name="Gijzen M."/>
            <person name="Gordon S.G."/>
            <person name="Govers F."/>
            <person name="Grunwald N.J."/>
            <person name="Huang W."/>
            <person name="Ivors K.L."/>
            <person name="Jones R.W."/>
            <person name="Kamoun S."/>
            <person name="Krampis K."/>
            <person name="Lamour K.H."/>
            <person name="Lee M.K."/>
            <person name="McDonald W.H."/>
            <person name="Medina M."/>
            <person name="Meijer H.J."/>
            <person name="Nordberg E.K."/>
            <person name="Maclean D.J."/>
            <person name="Ospina-Giraldo M.D."/>
            <person name="Morris P.F."/>
            <person name="Phuntumart V."/>
            <person name="Putnam N.H."/>
            <person name="Rash S."/>
            <person name="Rose J.K."/>
            <person name="Sakihama Y."/>
            <person name="Salamov A.A."/>
            <person name="Savidor A."/>
            <person name="Scheuring C.F."/>
            <person name="Smith B.M."/>
            <person name="Sobral B.W."/>
            <person name="Terry A."/>
            <person name="Torto-Alalibo T.A."/>
            <person name="Win J."/>
            <person name="Xu Z."/>
            <person name="Zhang H."/>
            <person name="Grigoriev I.V."/>
            <person name="Rokhsar D.S."/>
            <person name="Boore J.L."/>
        </authorList>
    </citation>
    <scope>NUCLEOTIDE SEQUENCE [LARGE SCALE GENOMIC DNA]</scope>
    <source>
        <strain evidence="1 2">P6497</strain>
    </source>
</reference>
<gene>
    <name evidence="1" type="ORF">PHYSODRAFT_421820</name>
</gene>
<dbReference type="Proteomes" id="UP000002640">
    <property type="component" value="Unassembled WGS sequence"/>
</dbReference>
<feature type="non-terminal residue" evidence="1">
    <location>
        <position position="1"/>
    </location>
</feature>
<dbReference type="InParanoid" id="G4YR19"/>
<dbReference type="KEGG" id="psoj:PHYSODRAFT_421820"/>
<dbReference type="AlphaFoldDB" id="G4YR19"/>
<feature type="non-terminal residue" evidence="1">
    <location>
        <position position="141"/>
    </location>
</feature>
<protein>
    <submittedName>
        <fullName evidence="1">Uncharacterized protein</fullName>
    </submittedName>
</protein>
<evidence type="ECO:0000313" key="1">
    <source>
        <dbReference type="EMBL" id="EGZ30699.1"/>
    </source>
</evidence>
<accession>G4YR19</accession>